<dbReference type="AlphaFoldDB" id="A0A0E0LG99"/>
<sequence length="85" mass="9941">MTIAISESMIIYPCYGYNVLHMNQDLAYIFRQVVYSEAAVWSRVPPLSVWIDNGCKHPQIRFTEKFFLSDTVVHKVELFLSFYTA</sequence>
<evidence type="ECO:0000313" key="2">
    <source>
        <dbReference type="Proteomes" id="UP000026962"/>
    </source>
</evidence>
<dbReference type="Proteomes" id="UP000026962">
    <property type="component" value="Chromosome 7"/>
</dbReference>
<dbReference type="Gramene" id="OPUNC07G00760.1">
    <property type="protein sequence ID" value="OPUNC07G00760.1"/>
    <property type="gene ID" value="OPUNC07G00760"/>
</dbReference>
<evidence type="ECO:0000313" key="1">
    <source>
        <dbReference type="EnsemblPlants" id="OPUNC07G00760.1"/>
    </source>
</evidence>
<dbReference type="HOGENOM" id="CLU_2516578_0_0_1"/>
<reference evidence="1" key="2">
    <citation type="submission" date="2018-05" db="EMBL/GenBank/DDBJ databases">
        <title>OpunRS2 (Oryza punctata Reference Sequence Version 2).</title>
        <authorList>
            <person name="Zhang J."/>
            <person name="Kudrna D."/>
            <person name="Lee S."/>
            <person name="Talag J."/>
            <person name="Welchert J."/>
            <person name="Wing R.A."/>
        </authorList>
    </citation>
    <scope>NUCLEOTIDE SEQUENCE [LARGE SCALE GENOMIC DNA]</scope>
</reference>
<organism evidence="1">
    <name type="scientific">Oryza punctata</name>
    <name type="common">Red rice</name>
    <dbReference type="NCBI Taxonomy" id="4537"/>
    <lineage>
        <taxon>Eukaryota</taxon>
        <taxon>Viridiplantae</taxon>
        <taxon>Streptophyta</taxon>
        <taxon>Embryophyta</taxon>
        <taxon>Tracheophyta</taxon>
        <taxon>Spermatophyta</taxon>
        <taxon>Magnoliopsida</taxon>
        <taxon>Liliopsida</taxon>
        <taxon>Poales</taxon>
        <taxon>Poaceae</taxon>
        <taxon>BOP clade</taxon>
        <taxon>Oryzoideae</taxon>
        <taxon>Oryzeae</taxon>
        <taxon>Oryzinae</taxon>
        <taxon>Oryza</taxon>
    </lineage>
</organism>
<dbReference type="EnsemblPlants" id="OPUNC07G00760.1">
    <property type="protein sequence ID" value="OPUNC07G00760.1"/>
    <property type="gene ID" value="OPUNC07G00760"/>
</dbReference>
<protein>
    <submittedName>
        <fullName evidence="1">Uncharacterized protein</fullName>
    </submittedName>
</protein>
<name>A0A0E0LG99_ORYPU</name>
<proteinExistence type="predicted"/>
<keyword evidence="2" id="KW-1185">Reference proteome</keyword>
<reference evidence="1" key="1">
    <citation type="submission" date="2015-04" db="UniProtKB">
        <authorList>
            <consortium name="EnsemblPlants"/>
        </authorList>
    </citation>
    <scope>IDENTIFICATION</scope>
</reference>
<accession>A0A0E0LG99</accession>